<dbReference type="Pfam" id="PF23899">
    <property type="entry name" value="SU10_portal"/>
    <property type="match status" value="1"/>
</dbReference>
<dbReference type="RefSeq" id="WP_023275288.1">
    <property type="nucleotide sequence ID" value="NZ_CP097562.1"/>
</dbReference>
<dbReference type="OrthoDB" id="5464900at2"/>
<reference evidence="1" key="1">
    <citation type="journal article" date="2014" name="Genome Announc.">
        <title>Draft genome sequences of the altered schaedler flora, a defined bacterial community from gnotobiotic mice.</title>
        <authorList>
            <person name="Wannemuehler M.J."/>
            <person name="Overstreet A.M."/>
            <person name="Ward D.V."/>
            <person name="Phillips G.J."/>
        </authorList>
    </citation>
    <scope>NUCLEOTIDE SEQUENCE</scope>
    <source>
        <strain evidence="1">ASF457</strain>
    </source>
</reference>
<evidence type="ECO:0000313" key="1">
    <source>
        <dbReference type="EMBL" id="USF23918.1"/>
    </source>
</evidence>
<dbReference type="InterPro" id="IPR056909">
    <property type="entry name" value="SU10_portal"/>
</dbReference>
<dbReference type="AlphaFoldDB" id="V2RMA1"/>
<proteinExistence type="predicted"/>
<name>V2RMA1_9BACT</name>
<reference evidence="1" key="3">
    <citation type="submission" date="2022-06" db="EMBL/GenBank/DDBJ databases">
        <title>Resources to Facilitate Use of the Altered Schaedler Flora (ASF) Mouse Model to Study Microbiome Function.</title>
        <authorList>
            <person name="Proctor A."/>
            <person name="Parvinroo S."/>
            <person name="Richie T."/>
            <person name="Jia X."/>
            <person name="Lee S.T.M."/>
            <person name="Karp P.D."/>
            <person name="Paley S."/>
            <person name="Kostic A.D."/>
            <person name="Pierre J.F."/>
            <person name="Wannemuehler M.J."/>
            <person name="Phillips G.J."/>
        </authorList>
    </citation>
    <scope>NUCLEOTIDE SEQUENCE</scope>
    <source>
        <strain evidence="1">ASF457</strain>
    </source>
</reference>
<reference evidence="1" key="2">
    <citation type="submission" date="2022-05" db="EMBL/GenBank/DDBJ databases">
        <authorList>
            <person name="Proctor A.L."/>
            <person name="Phillips G.J."/>
            <person name="Wannemuehler M.J."/>
        </authorList>
    </citation>
    <scope>NUCLEOTIDE SEQUENCE</scope>
    <source>
        <strain evidence="1">ASF457</strain>
    </source>
</reference>
<evidence type="ECO:0000313" key="2">
    <source>
        <dbReference type="Proteomes" id="UP000017429"/>
    </source>
</evidence>
<dbReference type="eggNOG" id="COG3064">
    <property type="taxonomic scope" value="Bacteria"/>
</dbReference>
<dbReference type="Proteomes" id="UP000017429">
    <property type="component" value="Chromosome"/>
</dbReference>
<keyword evidence="2" id="KW-1185">Reference proteome</keyword>
<sequence>MKVKLEDKDILEIIKKDKEQALSYYNQHLKPRFKKYYELYNGEKIDTKKYRMPESSFISRDVLVTIRALMPDINKLLFSSNPVEVTARSGEDEEKAAKMQALLNYQITAQNPYHTIFTRLITNALITGCAALKILWIKEYSEKEIDEIVPKEKMQSLINAGFQVKSSPVYINGIEKYRVQYKASYVSKNQPVFEVLPYNEFLFDASALSLQEADYVIHRKLVNYDYLIRRQKDGVYKNISKIKDNVFTYEDDDVLNKPHYISSSDKNKARKLYMLNEYWGRIDIDNDGLLENVVITYCGSQILSIEENTYSMYPFFVFAPFLSMDSIAGRGLAELAENTQIIKTALIREILENTRRNNNRKIFYKVDDLLNPSQMVTSEQYVAVRDSADINNIFAPEPFEVISANTFSLVEYFDKENQKITGVSEMKHGLKQSVETQTATEAVIKYESAASQVQTVVLNFAESLKEAYRFLVYQNQRFIDNVQVVRLLNDVIEINPQDIKDIDFDLNISQSLSSGWEDTRRRALNNALAMMIEIGEPRNLTDNMRIRNLMAKILEESGLKDTENYLIGLEKLREQAENG</sequence>
<gene>
    <name evidence="1" type="ORF">N508_000991</name>
</gene>
<dbReference type="KEGG" id="msch:N508_000991"/>
<protein>
    <submittedName>
        <fullName evidence="1">Uncharacterized protein</fullName>
    </submittedName>
</protein>
<dbReference type="EMBL" id="CP097562">
    <property type="protein sequence ID" value="USF23918.1"/>
    <property type="molecule type" value="Genomic_DNA"/>
</dbReference>
<accession>V2RMA1</accession>
<organism evidence="1 2">
    <name type="scientific">Mucispirillum schaedleri ASF457</name>
    <dbReference type="NCBI Taxonomy" id="1379858"/>
    <lineage>
        <taxon>Bacteria</taxon>
        <taxon>Pseudomonadati</taxon>
        <taxon>Deferribacterota</taxon>
        <taxon>Deferribacteres</taxon>
        <taxon>Deferribacterales</taxon>
        <taxon>Mucispirillaceae</taxon>
        <taxon>Mucispirillum</taxon>
    </lineage>
</organism>